<dbReference type="SUPFAM" id="SSF55031">
    <property type="entry name" value="Bacterial exopeptidase dimerisation domain"/>
    <property type="match status" value="1"/>
</dbReference>
<evidence type="ECO:0000256" key="15">
    <source>
        <dbReference type="SAM" id="MobiDB-lite"/>
    </source>
</evidence>
<feature type="region of interest" description="Disordered" evidence="15">
    <location>
        <begin position="515"/>
        <end position="610"/>
    </location>
</feature>
<keyword evidence="4" id="KW-1017">Isopeptide bond</keyword>
<dbReference type="GO" id="GO:0046872">
    <property type="term" value="F:metal ion binding"/>
    <property type="evidence" value="ECO:0007669"/>
    <property type="project" value="UniProtKB-KW"/>
</dbReference>
<evidence type="ECO:0000256" key="4">
    <source>
        <dbReference type="ARBA" id="ARBA00022499"/>
    </source>
</evidence>
<dbReference type="InterPro" id="IPR036483">
    <property type="entry name" value="PWI_dom_sf"/>
</dbReference>
<feature type="compositionally biased region" description="Polar residues" evidence="15">
    <location>
        <begin position="591"/>
        <end position="610"/>
    </location>
</feature>
<dbReference type="STRING" id="1157616.A0A1Z5SWH7"/>
<dbReference type="InParanoid" id="A0A1Z5SWH7"/>
<dbReference type="PANTHER" id="PTHR45962:SF1">
    <property type="entry name" value="N-FATTY-ACYL-AMINO ACID SYNTHASE_HYDROLASE PM20D1"/>
    <property type="match status" value="1"/>
</dbReference>
<sequence length="1120" mass="126349">MSAALTTDVDERLLRTTKFPPEFNKKVDTTKVNSGVITGWAAGELKRILGDVDEILSGLVTGFIQDNRYPNIKKFQIYLAGFLDKETPEFCQHLWNLLLSAQESETGVPQELLEVKKQELINERIEEERQRKEAQKQQDAERERERNMARIRQRERGYPNRRGGRGGRDRRDRPPRRDSRSPSPRRGRNDDDSYRRGTDSYVPSGDRQRRRSPSMSRSPSRDRSPPRRRRRSTPDRSRSPPRRSRYSSSPSRERGGDRWGRRDSERYRARSPVDRRVRSRSPRRHRHRRRRSVSSDRRSPPRRNRRSSSPRRSASRNRPAESRSSSPPSQKNTRRKSSNDDLIQRPSHDGSRLSRQPSQSETTTNDELKRRGSEPQDQPSKRPRNSSSVSIEDKNPTNSGAEYIEESGFSFLNAAARDPNRWLRFDLPGASIELQLGDDLLHSGRMTTFRAPAPARLPEVAVPKQRELFPGHRAGTILGETQTHRLDSHHAANRQTRAVLPSHSAPMTRFMPSVAPPPAPALDPTPASPKKQEQPLMEGKMQEKRKKFITQRNSGWYPSLNKRKDSVNDPAPFLHSVVSNTTHSSPRDNNARSSEPKCSQPAAQFPSTDNDALNRAYDFLSTDDFKLASIKRHAGAVQIPTESFDDMGPVGEDKRWNTRFDFHKYLAKTFPRIHKALKIEKVNTFGLVYTWEGSDAGLKPLVLMAHQDVVPVPASTVDAWTHPPFSGFYDGQFIWGRGSIDCKNQLIAEMEVLEGLLEAGFEPRRSIVLSFGFDEEISGTQGAGKLAEFLLQRYGRDGVAALVDEGAGMLKMWGTTFALPGVGEKGYTDVHIAIRMPGGHSSIPVDHTSIGVMSELITAIEAQQYPTYLADENPILGLLQCSAEHAPKFPSKLKKLLDHRFPALQNSPEPDHLALEAAKLGRPIQYLMQTSQAVDVIKGGAKVNALPERTSVTINHRINIGDAPDDIYSHLTSLAKPLAEKYSLRLHAFDGVEEDENSISLFPSNATLRVAPVTPSTLFSDEDGKTPTPYHILAATTRALYGPDLIVSPAMMTGNTDTRYYWDLTPHVFRYGPGYDPDWIPEGGLGRIHTVDEKVSVVNHVNMVKWFWLFVRNLDGVDVE</sequence>
<dbReference type="Pfam" id="PF01546">
    <property type="entry name" value="Peptidase_M20"/>
    <property type="match status" value="1"/>
</dbReference>
<evidence type="ECO:0000256" key="11">
    <source>
        <dbReference type="ARBA" id="ARBA00022843"/>
    </source>
</evidence>
<keyword evidence="5" id="KW-0507">mRNA processing</keyword>
<dbReference type="SMART" id="SM00311">
    <property type="entry name" value="PWI"/>
    <property type="match status" value="1"/>
</dbReference>
<feature type="compositionally biased region" description="Basic and acidic residues" evidence="15">
    <location>
        <begin position="251"/>
        <end position="276"/>
    </location>
</feature>
<evidence type="ECO:0000256" key="13">
    <source>
        <dbReference type="ARBA" id="ARBA00023136"/>
    </source>
</evidence>
<feature type="compositionally biased region" description="Polar residues" evidence="15">
    <location>
        <begin position="385"/>
        <end position="400"/>
    </location>
</feature>
<name>A0A1Z5SWH7_HORWE</name>
<dbReference type="Proteomes" id="UP000194280">
    <property type="component" value="Unassembled WGS sequence"/>
</dbReference>
<dbReference type="GO" id="GO:0016020">
    <property type="term" value="C:membrane"/>
    <property type="evidence" value="ECO:0007669"/>
    <property type="project" value="UniProtKB-SubCell"/>
</dbReference>
<evidence type="ECO:0000256" key="2">
    <source>
        <dbReference type="ARBA" id="ARBA00004167"/>
    </source>
</evidence>
<evidence type="ECO:0000256" key="1">
    <source>
        <dbReference type="ARBA" id="ARBA00001947"/>
    </source>
</evidence>
<evidence type="ECO:0000256" key="8">
    <source>
        <dbReference type="ARBA" id="ARBA00022723"/>
    </source>
</evidence>
<feature type="compositionally biased region" description="Pro residues" evidence="15">
    <location>
        <begin position="515"/>
        <end position="527"/>
    </location>
</feature>
<dbReference type="SUPFAM" id="SSF101233">
    <property type="entry name" value="PWI domain"/>
    <property type="match status" value="1"/>
</dbReference>
<feature type="region of interest" description="Disordered" evidence="15">
    <location>
        <begin position="127"/>
        <end position="401"/>
    </location>
</feature>
<keyword evidence="12" id="KW-1133">Transmembrane helix</keyword>
<keyword evidence="11" id="KW-0832">Ubl conjugation</keyword>
<dbReference type="CDD" id="cd05674">
    <property type="entry name" value="M20_yscS"/>
    <property type="match status" value="1"/>
</dbReference>
<feature type="compositionally biased region" description="Basic and acidic residues" evidence="15">
    <location>
        <begin position="166"/>
        <end position="180"/>
    </location>
</feature>
<feature type="compositionally biased region" description="Basic residues" evidence="15">
    <location>
        <begin position="277"/>
        <end position="292"/>
    </location>
</feature>
<evidence type="ECO:0000256" key="5">
    <source>
        <dbReference type="ARBA" id="ARBA00022664"/>
    </source>
</evidence>
<dbReference type="PROSITE" id="PS51025">
    <property type="entry name" value="PWI"/>
    <property type="match status" value="1"/>
</dbReference>
<feature type="compositionally biased region" description="Basic residues" evidence="15">
    <location>
        <begin position="300"/>
        <end position="315"/>
    </location>
</feature>
<evidence type="ECO:0000313" key="17">
    <source>
        <dbReference type="EMBL" id="OTA25128.1"/>
    </source>
</evidence>
<evidence type="ECO:0000256" key="7">
    <source>
        <dbReference type="ARBA" id="ARBA00022692"/>
    </source>
</evidence>
<evidence type="ECO:0000256" key="6">
    <source>
        <dbReference type="ARBA" id="ARBA00022670"/>
    </source>
</evidence>
<keyword evidence="6" id="KW-0645">Protease</keyword>
<keyword evidence="18" id="KW-1185">Reference proteome</keyword>
<dbReference type="Pfam" id="PF07687">
    <property type="entry name" value="M20_dimer"/>
    <property type="match status" value="1"/>
</dbReference>
<evidence type="ECO:0000313" key="18">
    <source>
        <dbReference type="Proteomes" id="UP000194280"/>
    </source>
</evidence>
<evidence type="ECO:0000259" key="16">
    <source>
        <dbReference type="PROSITE" id="PS51025"/>
    </source>
</evidence>
<accession>A0A1Z5SWH7</accession>
<dbReference type="InterPro" id="IPR011650">
    <property type="entry name" value="Peptidase_M20_dimer"/>
</dbReference>
<keyword evidence="13" id="KW-0472">Membrane</keyword>
<comment type="subcellular location">
    <subcellularLocation>
        <location evidence="2">Membrane</location>
        <topology evidence="2">Single-pass membrane protein</topology>
    </subcellularLocation>
</comment>
<evidence type="ECO:0000256" key="3">
    <source>
        <dbReference type="ARBA" id="ARBA00006247"/>
    </source>
</evidence>
<dbReference type="InterPro" id="IPR002483">
    <property type="entry name" value="PWI_dom"/>
</dbReference>
<protein>
    <recommendedName>
        <fullName evidence="16">PWI domain-containing protein</fullName>
    </recommendedName>
</protein>
<dbReference type="GO" id="GO:0051603">
    <property type="term" value="P:proteolysis involved in protein catabolic process"/>
    <property type="evidence" value="ECO:0007669"/>
    <property type="project" value="TreeGrafter"/>
</dbReference>
<feature type="compositionally biased region" description="Basic and acidic residues" evidence="15">
    <location>
        <begin position="337"/>
        <end position="352"/>
    </location>
</feature>
<dbReference type="AlphaFoldDB" id="A0A1Z5SWH7"/>
<comment type="similarity">
    <text evidence="3">Belongs to the peptidase M20A family.</text>
</comment>
<comment type="cofactor">
    <cofactor evidence="1">
        <name>Zn(2+)</name>
        <dbReference type="ChEBI" id="CHEBI:29105"/>
    </cofactor>
</comment>
<feature type="domain" description="PWI" evidence="16">
    <location>
        <begin position="16"/>
        <end position="115"/>
    </location>
</feature>
<dbReference type="OrthoDB" id="3064516at2759"/>
<evidence type="ECO:0000256" key="12">
    <source>
        <dbReference type="ARBA" id="ARBA00022989"/>
    </source>
</evidence>
<keyword evidence="9" id="KW-0378">Hydrolase</keyword>
<feature type="compositionally biased region" description="Basic and acidic residues" evidence="15">
    <location>
        <begin position="127"/>
        <end position="158"/>
    </location>
</feature>
<evidence type="ECO:0000256" key="9">
    <source>
        <dbReference type="ARBA" id="ARBA00022801"/>
    </source>
</evidence>
<feature type="compositionally biased region" description="Basic and acidic residues" evidence="15">
    <location>
        <begin position="187"/>
        <end position="198"/>
    </location>
</feature>
<dbReference type="InterPro" id="IPR036264">
    <property type="entry name" value="Bact_exopeptidase_dim_dom"/>
</dbReference>
<dbReference type="PROSITE" id="PS00759">
    <property type="entry name" value="ARGE_DAPE_CPG2_2"/>
    <property type="match status" value="1"/>
</dbReference>
<dbReference type="Gene3D" id="3.40.630.10">
    <property type="entry name" value="Zn peptidases"/>
    <property type="match status" value="1"/>
</dbReference>
<proteinExistence type="inferred from homology"/>
<dbReference type="FunCoup" id="A0A1Z5SWH7">
    <property type="interactions" value="59"/>
</dbReference>
<dbReference type="InterPro" id="IPR001261">
    <property type="entry name" value="ArgE/DapE_CS"/>
</dbReference>
<keyword evidence="8" id="KW-0479">Metal-binding</keyword>
<keyword evidence="7" id="KW-0812">Transmembrane</keyword>
<dbReference type="Pfam" id="PF01480">
    <property type="entry name" value="PWI"/>
    <property type="match status" value="1"/>
</dbReference>
<dbReference type="PANTHER" id="PTHR45962">
    <property type="entry name" value="N-FATTY-ACYL-AMINO ACID SYNTHASE/HYDROLASE PM20D1"/>
    <property type="match status" value="1"/>
</dbReference>
<evidence type="ECO:0000256" key="14">
    <source>
        <dbReference type="ARBA" id="ARBA00023180"/>
    </source>
</evidence>
<feature type="compositionally biased region" description="Polar residues" evidence="15">
    <location>
        <begin position="353"/>
        <end position="365"/>
    </location>
</feature>
<keyword evidence="14" id="KW-0325">Glycoprotein</keyword>
<dbReference type="SUPFAM" id="SSF53187">
    <property type="entry name" value="Zn-dependent exopeptidases"/>
    <property type="match status" value="1"/>
</dbReference>
<keyword evidence="10" id="KW-0862">Zinc</keyword>
<dbReference type="GO" id="GO:0004180">
    <property type="term" value="F:carboxypeptidase activity"/>
    <property type="evidence" value="ECO:0007669"/>
    <property type="project" value="TreeGrafter"/>
</dbReference>
<dbReference type="GO" id="GO:0000328">
    <property type="term" value="C:fungal-type vacuole lumen"/>
    <property type="evidence" value="ECO:0007669"/>
    <property type="project" value="TreeGrafter"/>
</dbReference>
<dbReference type="VEuPathDB" id="FungiDB:BTJ68_11421"/>
<evidence type="ECO:0000256" key="10">
    <source>
        <dbReference type="ARBA" id="ARBA00022833"/>
    </source>
</evidence>
<dbReference type="FunFam" id="3.40.630.10:FF:000098">
    <property type="entry name" value="Gly-Xaa carboxypeptidase"/>
    <property type="match status" value="1"/>
</dbReference>
<reference evidence="17 18" key="1">
    <citation type="submission" date="2017-01" db="EMBL/GenBank/DDBJ databases">
        <title>The recent genome duplication of the halophilic yeast Hortaea werneckii: insights from long-read sequencing.</title>
        <authorList>
            <person name="Sinha S."/>
            <person name="Flibotte S."/>
            <person name="Neira M."/>
            <person name="Lenassi M."/>
            <person name="Gostincar C."/>
            <person name="Stajich J.E."/>
            <person name="Nislow C.E."/>
        </authorList>
    </citation>
    <scope>NUCLEOTIDE SEQUENCE [LARGE SCALE GENOMIC DNA]</scope>
    <source>
        <strain evidence="17 18">EXF-2000</strain>
    </source>
</reference>
<dbReference type="InterPro" id="IPR047177">
    <property type="entry name" value="Pept_M20A"/>
</dbReference>
<dbReference type="Gene3D" id="3.30.70.360">
    <property type="match status" value="1"/>
</dbReference>
<comment type="caution">
    <text evidence="17">The sequence shown here is derived from an EMBL/GenBank/DDBJ whole genome shotgun (WGS) entry which is preliminary data.</text>
</comment>
<dbReference type="Gene3D" id="1.20.1390.10">
    <property type="entry name" value="PWI domain"/>
    <property type="match status" value="1"/>
</dbReference>
<dbReference type="EMBL" id="MUNK01000214">
    <property type="protein sequence ID" value="OTA25128.1"/>
    <property type="molecule type" value="Genomic_DNA"/>
</dbReference>
<dbReference type="InterPro" id="IPR002933">
    <property type="entry name" value="Peptidase_M20"/>
</dbReference>
<gene>
    <name evidence="17" type="ORF">BTJ68_11421</name>
</gene>
<dbReference type="GO" id="GO:0006397">
    <property type="term" value="P:mRNA processing"/>
    <property type="evidence" value="ECO:0007669"/>
    <property type="project" value="UniProtKB-KW"/>
</dbReference>
<organism evidence="17 18">
    <name type="scientific">Hortaea werneckii EXF-2000</name>
    <dbReference type="NCBI Taxonomy" id="1157616"/>
    <lineage>
        <taxon>Eukaryota</taxon>
        <taxon>Fungi</taxon>
        <taxon>Dikarya</taxon>
        <taxon>Ascomycota</taxon>
        <taxon>Pezizomycotina</taxon>
        <taxon>Dothideomycetes</taxon>
        <taxon>Dothideomycetidae</taxon>
        <taxon>Mycosphaerellales</taxon>
        <taxon>Teratosphaeriaceae</taxon>
        <taxon>Hortaea</taxon>
    </lineage>
</organism>